<evidence type="ECO:0000256" key="24">
    <source>
        <dbReference type="ARBA" id="ARBA00046376"/>
    </source>
</evidence>
<dbReference type="AlphaFoldDB" id="A0A2K0XN80"/>
<dbReference type="InterPro" id="IPR011701">
    <property type="entry name" value="MFS"/>
</dbReference>
<comment type="subunit">
    <text evidence="24">Homodimer. Interacts with lysosomal protein GLMP (via lumenal domain); the interaction starts while both proteins are still in the endoplasmic reticulum and is required for stabilization of MFSD1 in lysosomes but has no direct effect on its targeting to lysosomes or transporter activity.</text>
</comment>
<evidence type="ECO:0000259" key="26">
    <source>
        <dbReference type="PROSITE" id="PS50850"/>
    </source>
</evidence>
<feature type="transmembrane region" description="Helical" evidence="25">
    <location>
        <begin position="330"/>
        <end position="351"/>
    </location>
</feature>
<dbReference type="SUPFAM" id="SSF103473">
    <property type="entry name" value="MFS general substrate transporter"/>
    <property type="match status" value="1"/>
</dbReference>
<comment type="catalytic activity">
    <reaction evidence="15">
        <text>L-arginyl-L-alpha-amino acid(out) = L-arginyl-L-alpha-amino acid(in)</text>
        <dbReference type="Rhea" id="RHEA:79371"/>
        <dbReference type="ChEBI" id="CHEBI:84315"/>
    </reaction>
</comment>
<evidence type="ECO:0000256" key="5">
    <source>
        <dbReference type="ARBA" id="ARBA00022989"/>
    </source>
</evidence>
<evidence type="ECO:0000256" key="14">
    <source>
        <dbReference type="ARBA" id="ARBA00044898"/>
    </source>
</evidence>
<feature type="transmembrane region" description="Helical" evidence="25">
    <location>
        <begin position="54"/>
        <end position="79"/>
    </location>
</feature>
<dbReference type="InterPro" id="IPR052187">
    <property type="entry name" value="MFSD1"/>
</dbReference>
<feature type="transmembrane region" description="Helical" evidence="25">
    <location>
        <begin position="14"/>
        <end position="34"/>
    </location>
</feature>
<comment type="caution">
    <text evidence="28">The sequence shown here is derived from an EMBL/GenBank/DDBJ whole genome shotgun (WGS) entry which is preliminary data.</text>
</comment>
<dbReference type="Proteomes" id="UP000236634">
    <property type="component" value="Unassembled WGS sequence"/>
</dbReference>
<feature type="transmembrane region" description="Helical" evidence="25">
    <location>
        <begin position="357"/>
        <end position="378"/>
    </location>
</feature>
<dbReference type="Pfam" id="PF07690">
    <property type="entry name" value="MFS_1"/>
    <property type="match status" value="1"/>
</dbReference>
<evidence type="ECO:0000256" key="11">
    <source>
        <dbReference type="ARBA" id="ARBA00044884"/>
    </source>
</evidence>
<dbReference type="PANTHER" id="PTHR23512">
    <property type="entry name" value="MAJOR FACILITATOR SUPERFAMILY DOMAIN-CONTAINING PROTEIN 1"/>
    <property type="match status" value="1"/>
</dbReference>
<organism evidence="28 30">
    <name type="scientific">Hoylesella timonensis</name>
    <dbReference type="NCBI Taxonomy" id="386414"/>
    <lineage>
        <taxon>Bacteria</taxon>
        <taxon>Pseudomonadati</taxon>
        <taxon>Bacteroidota</taxon>
        <taxon>Bacteroidia</taxon>
        <taxon>Bacteroidales</taxon>
        <taxon>Prevotellaceae</taxon>
        <taxon>Hoylesella</taxon>
    </lineage>
</organism>
<evidence type="ECO:0000313" key="27">
    <source>
        <dbReference type="EMBL" id="PMC10919.1"/>
    </source>
</evidence>
<proteinExistence type="inferred from homology"/>
<evidence type="ECO:0000256" key="6">
    <source>
        <dbReference type="ARBA" id="ARBA00023136"/>
    </source>
</evidence>
<comment type="catalytic activity">
    <reaction evidence="18">
        <text>L-histidyl-L-alpha-amino acid(out) = L-histidyl-L-alpha-amino acid(in)</text>
        <dbReference type="Rhea" id="RHEA:79379"/>
        <dbReference type="ChEBI" id="CHEBI:229964"/>
    </reaction>
</comment>
<keyword evidence="4 25" id="KW-0812">Transmembrane</keyword>
<dbReference type="PANTHER" id="PTHR23512:SF3">
    <property type="entry name" value="MAJOR FACILITATOR SUPERFAMILY DOMAIN-CONTAINING PROTEIN 1"/>
    <property type="match status" value="1"/>
</dbReference>
<evidence type="ECO:0000256" key="12">
    <source>
        <dbReference type="ARBA" id="ARBA00044891"/>
    </source>
</evidence>
<comment type="catalytic activity">
    <reaction evidence="13">
        <text>L-alpha-aminoacyl-L-lysine(out) = L-alpha-aminoacyl-L-lysine(in)</text>
        <dbReference type="Rhea" id="RHEA:79383"/>
        <dbReference type="ChEBI" id="CHEBI:229966"/>
    </reaction>
</comment>
<gene>
    <name evidence="28" type="ORF">BFS16_02815</name>
    <name evidence="27" type="ORF">CJ232_03255</name>
</gene>
<evidence type="ECO:0000256" key="21">
    <source>
        <dbReference type="ARBA" id="ARBA00044985"/>
    </source>
</evidence>
<comment type="catalytic activity">
    <reaction evidence="19">
        <text>L-alanyl-L-lysine(out) = L-alanyl-L-lysine(in)</text>
        <dbReference type="Rhea" id="RHEA:79415"/>
        <dbReference type="ChEBI" id="CHEBI:192470"/>
    </reaction>
</comment>
<evidence type="ECO:0000256" key="9">
    <source>
        <dbReference type="ARBA" id="ARBA00044878"/>
    </source>
</evidence>
<feature type="transmembrane region" description="Helical" evidence="25">
    <location>
        <begin position="145"/>
        <end position="165"/>
    </location>
</feature>
<feature type="transmembrane region" description="Helical" evidence="25">
    <location>
        <begin position="303"/>
        <end position="323"/>
    </location>
</feature>
<sequence length="471" mass="51585">MVETFQKKLSDSPAWRWTALVLLASAMFFAYIFVDILSPLQEFLQTQHGWDPIAYGRFAGSEPFLNVFVFFLIFAGIILDKMGVRFTAILSGTVMVVGASINYYALTEGFDASSIKVWFDNNLNLPLAAWNITPFYDGMPASAKLSAIGFMIFGCGAEMAGITVSRGIVKWFKGKEMALAMGIEMAIARVGVAVVVIASPAIASIKPINVSRPLAYELLLLIIGLICFIVYGFMDKKLDAQGVEEEKDDPFKVSDIGKILSLKMFWIVALLCVLYYSAIFPFQKYAINMLQCNLQFSAEQAGLVFFVFPLGAAAVTPFLGNFLDRKGKGATMLIIGAMLMIICHLIFAFVVPATQSVIITYAAIILLGISFSLVPAALWPSVPKLIDDKLIGSAYALIFWIQNIGLYAFPMIIGSVLRSSNPGVTDPLKYDYTAPMLVFVSLGVIALILGFLLKALDKKKGYGLELPNIQK</sequence>
<dbReference type="InterPro" id="IPR020846">
    <property type="entry name" value="MFS_dom"/>
</dbReference>
<feature type="domain" description="Major facilitator superfamily (MFS) profile" evidence="26">
    <location>
        <begin position="261"/>
        <end position="471"/>
    </location>
</feature>
<dbReference type="GO" id="GO:0022857">
    <property type="term" value="F:transmembrane transporter activity"/>
    <property type="evidence" value="ECO:0007669"/>
    <property type="project" value="InterPro"/>
</dbReference>
<evidence type="ECO:0000313" key="30">
    <source>
        <dbReference type="Proteomes" id="UP000236634"/>
    </source>
</evidence>
<evidence type="ECO:0000256" key="25">
    <source>
        <dbReference type="SAM" id="Phobius"/>
    </source>
</evidence>
<keyword evidence="5 25" id="KW-1133">Transmembrane helix</keyword>
<keyword evidence="3" id="KW-0813">Transport</keyword>
<feature type="transmembrane region" description="Helical" evidence="25">
    <location>
        <begin position="433"/>
        <end position="453"/>
    </location>
</feature>
<comment type="subcellular location">
    <subcellularLocation>
        <location evidence="1">Lysosome membrane</location>
        <topology evidence="1">Multi-pass membrane protein</topology>
    </subcellularLocation>
</comment>
<evidence type="ECO:0000256" key="4">
    <source>
        <dbReference type="ARBA" id="ARBA00022692"/>
    </source>
</evidence>
<name>A0A2K0XN80_9BACT</name>
<comment type="catalytic activity">
    <reaction evidence="8">
        <text>L-lysyl-L-alanine(out) = L-lysyl-L-alanine(in)</text>
        <dbReference type="Rhea" id="RHEA:79399"/>
        <dbReference type="ChEBI" id="CHEBI:229954"/>
    </reaction>
</comment>
<protein>
    <recommendedName>
        <fullName evidence="21">Lysosomal dipeptide transporter MFSD1</fullName>
    </recommendedName>
    <alternativeName>
        <fullName evidence="22">Major facilitator superfamily domain-containing protein 1</fullName>
    </alternativeName>
</protein>
<evidence type="ECO:0000256" key="7">
    <source>
        <dbReference type="ARBA" id="ARBA00023228"/>
    </source>
</evidence>
<evidence type="ECO:0000313" key="29">
    <source>
        <dbReference type="Proteomes" id="UP000235661"/>
    </source>
</evidence>
<comment type="catalytic activity">
    <reaction evidence="20">
        <text>L-lysyl-glycine(out) = L-lysyl-glycine(in)</text>
        <dbReference type="Rhea" id="RHEA:79407"/>
        <dbReference type="ChEBI" id="CHEBI:191202"/>
    </reaction>
</comment>
<keyword evidence="6 25" id="KW-0472">Membrane</keyword>
<feature type="transmembrane region" description="Helical" evidence="25">
    <location>
        <begin position="390"/>
        <end position="413"/>
    </location>
</feature>
<comment type="similarity">
    <text evidence="2">Belongs to the major facilitator superfamily.</text>
</comment>
<comment type="catalytic activity">
    <reaction evidence="9">
        <text>L-histidyl-glycine(out) = L-histidyl-glycine(in)</text>
        <dbReference type="Rhea" id="RHEA:79395"/>
        <dbReference type="ChEBI" id="CHEBI:229957"/>
    </reaction>
</comment>
<dbReference type="PROSITE" id="PS50850">
    <property type="entry name" value="MFS"/>
    <property type="match status" value="1"/>
</dbReference>
<feature type="transmembrane region" description="Helical" evidence="25">
    <location>
        <begin position="86"/>
        <end position="106"/>
    </location>
</feature>
<reference evidence="28 30" key="1">
    <citation type="submission" date="2017-03" db="EMBL/GenBank/DDBJ databases">
        <authorList>
            <person name="Afonso C.L."/>
            <person name="Miller P.J."/>
            <person name="Scott M.A."/>
            <person name="Spackman E."/>
            <person name="Goraichik I."/>
            <person name="Dimitrov K.M."/>
            <person name="Suarez D.L."/>
            <person name="Swayne D.E."/>
        </authorList>
    </citation>
    <scope>NUCLEOTIDE SEQUENCE [LARGE SCALE GENOMIC DNA]</scope>
    <source>
        <strain evidence="28 30">DNF00076</strain>
    </source>
</reference>
<dbReference type="Proteomes" id="UP000235661">
    <property type="component" value="Unassembled WGS sequence"/>
</dbReference>
<comment type="catalytic activity">
    <reaction evidence="17">
        <text>L-arginyl-glycine(out) = L-arginyl-glycine(in)</text>
        <dbReference type="Rhea" id="RHEA:79391"/>
        <dbReference type="ChEBI" id="CHEBI:229955"/>
    </reaction>
</comment>
<dbReference type="EMBL" id="NBAX01000002">
    <property type="protein sequence ID" value="PNP95995.1"/>
    <property type="molecule type" value="Genomic_DNA"/>
</dbReference>
<comment type="catalytic activity">
    <reaction evidence="10">
        <text>L-alpha-aminoacyl-L-arginine(out) = L-alpha-aminoacyl-L-arginine(in)</text>
        <dbReference type="Rhea" id="RHEA:79367"/>
        <dbReference type="ChEBI" id="CHEBI:229968"/>
    </reaction>
</comment>
<evidence type="ECO:0000256" key="18">
    <source>
        <dbReference type="ARBA" id="ARBA00044912"/>
    </source>
</evidence>
<comment type="function">
    <text evidence="23">Lysosomal dipeptide uniporter that selectively exports lysine, arginine or histidine-containing dipeptides with a net positive charge from the lysosome lumen into the cytosol. Could play a role in a specific type of protein O-glycosylation indirectly regulating macrophages migration and tissue invasion. Also essential for liver homeostasis.</text>
</comment>
<dbReference type="STRING" id="1122992.GCA_000455445_00142"/>
<comment type="catalytic activity">
    <reaction evidence="11">
        <text>L-alpha-aminoacyl-L-histidine(out) = L-alpha-aminoacyl-L-histidine(in)</text>
        <dbReference type="Rhea" id="RHEA:79375"/>
        <dbReference type="ChEBI" id="CHEBI:229967"/>
    </reaction>
</comment>
<dbReference type="InterPro" id="IPR036259">
    <property type="entry name" value="MFS_trans_sf"/>
</dbReference>
<dbReference type="Gene3D" id="1.20.1250.20">
    <property type="entry name" value="MFS general substrate transporter like domains"/>
    <property type="match status" value="2"/>
</dbReference>
<accession>A0A2K0XN80</accession>
<evidence type="ECO:0000256" key="3">
    <source>
        <dbReference type="ARBA" id="ARBA00022448"/>
    </source>
</evidence>
<evidence type="ECO:0000256" key="20">
    <source>
        <dbReference type="ARBA" id="ARBA00044924"/>
    </source>
</evidence>
<comment type="catalytic activity">
    <reaction evidence="16">
        <text>L-lysyl-L-lysine(out) = L-lysyl-L-lysine(in)</text>
        <dbReference type="Rhea" id="RHEA:79403"/>
        <dbReference type="ChEBI" id="CHEBI:229956"/>
    </reaction>
</comment>
<comment type="catalytic activity">
    <reaction evidence="12">
        <text>L-lysyl-L-alpha-amino acid(out) = L-lysyl-L-alpha-amino acid(in)</text>
        <dbReference type="Rhea" id="RHEA:79387"/>
        <dbReference type="ChEBI" id="CHEBI:229965"/>
    </reaction>
</comment>
<evidence type="ECO:0000256" key="16">
    <source>
        <dbReference type="ARBA" id="ARBA00044900"/>
    </source>
</evidence>
<dbReference type="EMBL" id="PNGI01000004">
    <property type="protein sequence ID" value="PMC10919.1"/>
    <property type="molecule type" value="Genomic_DNA"/>
</dbReference>
<reference evidence="27 29" key="2">
    <citation type="submission" date="2017-09" db="EMBL/GenBank/DDBJ databases">
        <title>Bacterial strain isolated from the female urinary microbiota.</title>
        <authorList>
            <person name="Thomas-White K."/>
            <person name="Kumar N."/>
            <person name="Forster S."/>
            <person name="Putonti C."/>
            <person name="Lawley T."/>
            <person name="Wolfe A.J."/>
        </authorList>
    </citation>
    <scope>NUCLEOTIDE SEQUENCE [LARGE SCALE GENOMIC DNA]</scope>
    <source>
        <strain evidence="27 29">UMB0818</strain>
    </source>
</reference>
<evidence type="ECO:0000256" key="13">
    <source>
        <dbReference type="ARBA" id="ARBA00044893"/>
    </source>
</evidence>
<evidence type="ECO:0000256" key="19">
    <source>
        <dbReference type="ARBA" id="ARBA00044919"/>
    </source>
</evidence>
<evidence type="ECO:0000256" key="8">
    <source>
        <dbReference type="ARBA" id="ARBA00044876"/>
    </source>
</evidence>
<evidence type="ECO:0000313" key="28">
    <source>
        <dbReference type="EMBL" id="PNP95995.1"/>
    </source>
</evidence>
<evidence type="ECO:0000256" key="23">
    <source>
        <dbReference type="ARBA" id="ARBA00045709"/>
    </source>
</evidence>
<evidence type="ECO:0000256" key="1">
    <source>
        <dbReference type="ARBA" id="ARBA00004155"/>
    </source>
</evidence>
<feature type="transmembrane region" description="Helical" evidence="25">
    <location>
        <begin position="177"/>
        <end position="202"/>
    </location>
</feature>
<evidence type="ECO:0000256" key="15">
    <source>
        <dbReference type="ARBA" id="ARBA00044899"/>
    </source>
</evidence>
<dbReference type="RefSeq" id="WP_102187931.1">
    <property type="nucleotide sequence ID" value="NZ_NBAX01000002.1"/>
</dbReference>
<evidence type="ECO:0000256" key="10">
    <source>
        <dbReference type="ARBA" id="ARBA00044881"/>
    </source>
</evidence>
<keyword evidence="7" id="KW-0458">Lysosome</keyword>
<evidence type="ECO:0000256" key="2">
    <source>
        <dbReference type="ARBA" id="ARBA00008335"/>
    </source>
</evidence>
<dbReference type="GO" id="GO:0005765">
    <property type="term" value="C:lysosomal membrane"/>
    <property type="evidence" value="ECO:0007669"/>
    <property type="project" value="UniProtKB-SubCell"/>
</dbReference>
<evidence type="ECO:0000256" key="17">
    <source>
        <dbReference type="ARBA" id="ARBA00044903"/>
    </source>
</evidence>
<comment type="catalytic activity">
    <reaction evidence="14">
        <text>L-aspartyl-L-lysine(out) = L-aspartyl-L-lysine(in)</text>
        <dbReference type="Rhea" id="RHEA:79411"/>
        <dbReference type="ChEBI" id="CHEBI:229953"/>
    </reaction>
</comment>
<evidence type="ECO:0000256" key="22">
    <source>
        <dbReference type="ARBA" id="ARBA00045018"/>
    </source>
</evidence>
<feature type="transmembrane region" description="Helical" evidence="25">
    <location>
        <begin position="264"/>
        <end position="283"/>
    </location>
</feature>
<feature type="transmembrane region" description="Helical" evidence="25">
    <location>
        <begin position="214"/>
        <end position="234"/>
    </location>
</feature>